<keyword evidence="4" id="KW-0560">Oxidoreductase</keyword>
<dbReference type="Gene3D" id="3.20.20.70">
    <property type="entry name" value="Aldolase class I"/>
    <property type="match status" value="1"/>
</dbReference>
<organism evidence="9">
    <name type="scientific">Mucochytrium quahogii</name>
    <dbReference type="NCBI Taxonomy" id="96639"/>
    <lineage>
        <taxon>Eukaryota</taxon>
        <taxon>Sar</taxon>
        <taxon>Stramenopiles</taxon>
        <taxon>Bigyra</taxon>
        <taxon>Labyrinthulomycetes</taxon>
        <taxon>Thraustochytrida</taxon>
        <taxon>Thraustochytriidae</taxon>
        <taxon>Mucochytrium</taxon>
    </lineage>
</organism>
<dbReference type="SUPFAM" id="SSF51395">
    <property type="entry name" value="FMN-linked oxidoreductases"/>
    <property type="match status" value="1"/>
</dbReference>
<dbReference type="AlphaFoldDB" id="A0A7S2W3Y3"/>
<dbReference type="GO" id="GO:0005737">
    <property type="term" value="C:cytoplasm"/>
    <property type="evidence" value="ECO:0007669"/>
    <property type="project" value="UniProtKB-ARBA"/>
</dbReference>
<dbReference type="GO" id="GO:0051537">
    <property type="term" value="F:2 iron, 2 sulfur cluster binding"/>
    <property type="evidence" value="ECO:0007669"/>
    <property type="project" value="UniProtKB-KW"/>
</dbReference>
<proteinExistence type="inferred from homology"/>
<dbReference type="Pfam" id="PF09360">
    <property type="entry name" value="zf-CDGSH"/>
    <property type="match status" value="1"/>
</dbReference>
<dbReference type="SMART" id="SM00704">
    <property type="entry name" value="ZnF_CDGSH"/>
    <property type="match status" value="2"/>
</dbReference>
<accession>A0A7S2W3Y3</accession>
<reference evidence="9" key="1">
    <citation type="submission" date="2021-01" db="EMBL/GenBank/DDBJ databases">
        <authorList>
            <person name="Corre E."/>
            <person name="Pelletier E."/>
            <person name="Niang G."/>
            <person name="Scheremetjew M."/>
            <person name="Finn R."/>
            <person name="Kale V."/>
            <person name="Holt S."/>
            <person name="Cochrane G."/>
            <person name="Meng A."/>
            <person name="Brown T."/>
            <person name="Cohen L."/>
        </authorList>
    </citation>
    <scope>NUCLEOTIDE SEQUENCE</scope>
    <source>
        <strain evidence="9">NY070348D</strain>
    </source>
</reference>
<dbReference type="InterPro" id="IPR013785">
    <property type="entry name" value="Aldolase_TIM"/>
</dbReference>
<dbReference type="GO" id="GO:0015930">
    <property type="term" value="F:glutamate synthase activity"/>
    <property type="evidence" value="ECO:0007669"/>
    <property type="project" value="InterPro"/>
</dbReference>
<evidence type="ECO:0000313" key="9">
    <source>
        <dbReference type="EMBL" id="CAD9664578.1"/>
    </source>
</evidence>
<keyword evidence="2" id="KW-0001">2Fe-2S</keyword>
<feature type="domain" description="Iron-binding zinc finger CDGSH type" evidence="8">
    <location>
        <begin position="50"/>
        <end position="85"/>
    </location>
</feature>
<comment type="cofactor">
    <cofactor evidence="7">
        <name>[2Fe-2S] cluster</name>
        <dbReference type="ChEBI" id="CHEBI:190135"/>
    </cofactor>
</comment>
<evidence type="ECO:0000256" key="5">
    <source>
        <dbReference type="ARBA" id="ARBA00023004"/>
    </source>
</evidence>
<evidence type="ECO:0000256" key="3">
    <source>
        <dbReference type="ARBA" id="ARBA00022723"/>
    </source>
</evidence>
<dbReference type="GO" id="GO:0006537">
    <property type="term" value="P:glutamate biosynthetic process"/>
    <property type="evidence" value="ECO:0007669"/>
    <property type="project" value="InterPro"/>
</dbReference>
<dbReference type="PANTHER" id="PTHR43819:SF1">
    <property type="entry name" value="ARCHAEAL-TYPE GLUTAMATE SYNTHASE [NADPH]"/>
    <property type="match status" value="1"/>
</dbReference>
<gene>
    <name evidence="9" type="ORF">QSP1433_LOCUS1072</name>
</gene>
<feature type="domain" description="Iron-binding zinc finger CDGSH type" evidence="8">
    <location>
        <begin position="11"/>
        <end position="48"/>
    </location>
</feature>
<evidence type="ECO:0000259" key="8">
    <source>
        <dbReference type="SMART" id="SM00704"/>
    </source>
</evidence>
<dbReference type="InterPro" id="IPR043578">
    <property type="entry name" value="GltB_archl_type"/>
</dbReference>
<keyword evidence="6" id="KW-0411">Iron-sulfur</keyword>
<name>A0A7S2W3Y3_9STRA</name>
<evidence type="ECO:0000256" key="7">
    <source>
        <dbReference type="ARBA" id="ARBA00034078"/>
    </source>
</evidence>
<dbReference type="InterPro" id="IPR024188">
    <property type="entry name" value="GltB"/>
</dbReference>
<protein>
    <recommendedName>
        <fullName evidence="8">Iron-binding zinc finger CDGSH type domain-containing protein</fullName>
    </recommendedName>
</protein>
<dbReference type="InterPro" id="IPR042216">
    <property type="entry name" value="MitoNEET_CISD"/>
</dbReference>
<dbReference type="InterPro" id="IPR018967">
    <property type="entry name" value="FeS-contain_CDGSH-typ"/>
</dbReference>
<evidence type="ECO:0000256" key="2">
    <source>
        <dbReference type="ARBA" id="ARBA00022714"/>
    </source>
</evidence>
<dbReference type="InterPro" id="IPR002932">
    <property type="entry name" value="Glu_synthdom"/>
</dbReference>
<dbReference type="GO" id="GO:0046872">
    <property type="term" value="F:metal ion binding"/>
    <property type="evidence" value="ECO:0007669"/>
    <property type="project" value="UniProtKB-KW"/>
</dbReference>
<comment type="similarity">
    <text evidence="1">Belongs to the glutamate synthase family.</text>
</comment>
<dbReference type="Pfam" id="PF01645">
    <property type="entry name" value="Glu_synthase"/>
    <property type="match status" value="1"/>
</dbReference>
<dbReference type="CDD" id="cd02808">
    <property type="entry name" value="GltS_FMN"/>
    <property type="match status" value="1"/>
</dbReference>
<keyword evidence="3" id="KW-0479">Metal-binding</keyword>
<evidence type="ECO:0000256" key="1">
    <source>
        <dbReference type="ARBA" id="ARBA00009716"/>
    </source>
</evidence>
<dbReference type="Gene3D" id="3.40.5.90">
    <property type="entry name" value="CDGSH iron-sulfur domain, mitoNEET-type"/>
    <property type="match status" value="2"/>
</dbReference>
<sequence length="515" mass="54661">MSKQAPKIAGLAPKAVKLEAGKDYYWCTCGLSKNQPFCDGSHRTVEGYAPQKFSVDEAKTGYMCLCKRTKNPPYCDGSHAKLGDSIPDMEDLVGGGKQDSSDLMNAGPTKEEPTLGMVKLLAREGLNIGEHGEMGAMGVPRPSLPQWEDIQIIVAQLSTQPLLDDVAVDTSVVIGPNAKKPLCLKVPLFVSDMSFGALSEEAKIALSKGAQGAGTGICSGEGGMLPEEKAANSRYLYEYASAGFGFHFELLEDCQAFHFKCGQGAKTGTGGHLPGHKVVGKVAQVRELKPGTSAVSPATFRDLHTIDDFKQFADKVRKVSGGIPIGFKLSANHIERDIDFAVAASADYVILDGRGGGTGAAPLIFRDNISVPTIPALARARRHLDKIGAKHVSLVATGGLRLPADFIKAMCLGADAIAVSNSALQAIGCVAARMCHTGLCPAAIATQDPELRKKFDIEKGAKQLTNFFKASAHLMSVMARACGHDKLSQFNMNDIGTWNKEMHELTGIPFAGASQ</sequence>
<evidence type="ECO:0000256" key="4">
    <source>
        <dbReference type="ARBA" id="ARBA00023002"/>
    </source>
</evidence>
<dbReference type="PIRSF" id="PIRSF006429">
    <property type="entry name" value="GOGAT_lg_2"/>
    <property type="match status" value="1"/>
</dbReference>
<keyword evidence="5" id="KW-0408">Iron</keyword>
<dbReference type="PANTHER" id="PTHR43819">
    <property type="entry name" value="ARCHAEAL-TYPE GLUTAMATE SYNTHASE [NADPH]"/>
    <property type="match status" value="1"/>
</dbReference>
<evidence type="ECO:0000256" key="6">
    <source>
        <dbReference type="ARBA" id="ARBA00023014"/>
    </source>
</evidence>
<dbReference type="PIRSF" id="PIRSF500061">
    <property type="entry name" value="GOGAT_lg2_archl"/>
    <property type="match status" value="1"/>
</dbReference>
<dbReference type="EMBL" id="HBHK01001751">
    <property type="protein sequence ID" value="CAD9664578.1"/>
    <property type="molecule type" value="Transcribed_RNA"/>
</dbReference>